<proteinExistence type="predicted"/>
<dbReference type="RefSeq" id="WP_091119789.1">
    <property type="nucleotide sequence ID" value="NZ_FOLB01000001.1"/>
</dbReference>
<evidence type="ECO:0000256" key="5">
    <source>
        <dbReference type="ARBA" id="ARBA00022989"/>
    </source>
</evidence>
<dbReference type="GO" id="GO:0015385">
    <property type="term" value="F:sodium:proton antiporter activity"/>
    <property type="evidence" value="ECO:0007669"/>
    <property type="project" value="InterPro"/>
</dbReference>
<evidence type="ECO:0000313" key="12">
    <source>
        <dbReference type="EMBL" id="SFB79272.1"/>
    </source>
</evidence>
<dbReference type="PANTHER" id="PTHR10110">
    <property type="entry name" value="SODIUM/HYDROGEN EXCHANGER"/>
    <property type="match status" value="1"/>
</dbReference>
<evidence type="ECO:0000256" key="6">
    <source>
        <dbReference type="ARBA" id="ARBA00023053"/>
    </source>
</evidence>
<evidence type="ECO:0000256" key="3">
    <source>
        <dbReference type="ARBA" id="ARBA00022475"/>
    </source>
</evidence>
<dbReference type="PANTHER" id="PTHR10110:SF86">
    <property type="entry name" value="SODIUM_HYDROGEN EXCHANGER 7"/>
    <property type="match status" value="1"/>
</dbReference>
<dbReference type="InterPro" id="IPR018422">
    <property type="entry name" value="Cation/H_exchanger_CPA1"/>
</dbReference>
<feature type="domain" description="Cation/H+ exchanger transmembrane" evidence="11">
    <location>
        <begin position="14"/>
        <end position="318"/>
    </location>
</feature>
<dbReference type="Gene3D" id="6.10.140.1330">
    <property type="match status" value="1"/>
</dbReference>
<dbReference type="GO" id="GO:0005886">
    <property type="term" value="C:plasma membrane"/>
    <property type="evidence" value="ECO:0007669"/>
    <property type="project" value="UniProtKB-SubCell"/>
</dbReference>
<reference evidence="12 13" key="1">
    <citation type="submission" date="2016-10" db="EMBL/GenBank/DDBJ databases">
        <authorList>
            <person name="de Groot N.N."/>
        </authorList>
    </citation>
    <scope>NUCLEOTIDE SEQUENCE [LARGE SCALE GENOMIC DNA]</scope>
    <source>
        <strain evidence="12 13">CGMCC 1.7056</strain>
    </source>
</reference>
<dbReference type="STRING" id="574651.SAMN04487968_101538"/>
<feature type="transmembrane region" description="Helical" evidence="10">
    <location>
        <begin position="82"/>
        <end position="102"/>
    </location>
</feature>
<name>A0A1I1DY12_9ACTN</name>
<evidence type="ECO:0000313" key="13">
    <source>
        <dbReference type="Proteomes" id="UP000198832"/>
    </source>
</evidence>
<keyword evidence="13" id="KW-1185">Reference proteome</keyword>
<feature type="transmembrane region" description="Helical" evidence="10">
    <location>
        <begin position="297"/>
        <end position="319"/>
    </location>
</feature>
<dbReference type="AlphaFoldDB" id="A0A1I1DY12"/>
<evidence type="ECO:0000256" key="1">
    <source>
        <dbReference type="ARBA" id="ARBA00004651"/>
    </source>
</evidence>
<keyword evidence="6" id="KW-0915">Sodium</keyword>
<comment type="subcellular location">
    <subcellularLocation>
        <location evidence="1">Cell membrane</location>
        <topology evidence="1">Multi-pass membrane protein</topology>
    </subcellularLocation>
</comment>
<evidence type="ECO:0000256" key="8">
    <source>
        <dbReference type="ARBA" id="ARBA00023136"/>
    </source>
</evidence>
<dbReference type="EMBL" id="FOLB01000001">
    <property type="protein sequence ID" value="SFB79272.1"/>
    <property type="molecule type" value="Genomic_DNA"/>
</dbReference>
<dbReference type="InterPro" id="IPR006153">
    <property type="entry name" value="Cation/H_exchanger_TM"/>
</dbReference>
<keyword evidence="8 10" id="KW-0472">Membrane</keyword>
<gene>
    <name evidence="12" type="ORF">SAMN04487968_101538</name>
</gene>
<evidence type="ECO:0000256" key="7">
    <source>
        <dbReference type="ARBA" id="ARBA00023065"/>
    </source>
</evidence>
<sequence>MDIALIAVIGVCCIVAVENFAARLGVAAPLLLVLTGVVGSWVPGVPHIEVEPHLILGVVLPPLLYSAAVSMPAMEFRRDFRAISGLSVVLVVLSALAIGVFLDAAIPGIGLATGIAVGAIISPTDAVATSIARRLGVPPRVLAVLDGESLLNDATALVLLRSAVAAAGVSLMGVLGDFVYAVAVAAAVGALIGVLHLRVRAHVAQAPAGTAISFAVPFLAYLPVEHLGGSGLVAAVTAGLITGQGSPRYLSPAHRLSEAQNWRTVEFLLEGAIFLLMGLQLRWIVEDADGLSRLWVAPVAALIVVLVRAAYVAPLLGALDRRAERADAQRGRLEAVGERLESGDFPRREPRNDREAAHIEKHSGRRLEMLRTRVRRGLADIDYLAGAPMGAREGAVLVWAGMRGAVTVAAAQTLPDDTPQRSLLVLVAFAVAAGTLLVQGGTLPWLVRRLGLATSTPAGPDPDHGPLMERLVGASRAMLDDPSLRRADGSAYDPEVLALLRRREPDPEDPEVAADRVEQYTELRLRAIGAMRESLLDARDDGVYASSTLEAALRVLDAEEITTEVRAGRV</sequence>
<dbReference type="GO" id="GO:0098719">
    <property type="term" value="P:sodium ion import across plasma membrane"/>
    <property type="evidence" value="ECO:0007669"/>
    <property type="project" value="TreeGrafter"/>
</dbReference>
<dbReference type="PRINTS" id="PR00342">
    <property type="entry name" value="RHESUSRHD"/>
</dbReference>
<keyword evidence="9" id="KW-0739">Sodium transport</keyword>
<feature type="transmembrane region" description="Helical" evidence="10">
    <location>
        <begin position="51"/>
        <end position="70"/>
    </location>
</feature>
<keyword evidence="5 10" id="KW-1133">Transmembrane helix</keyword>
<dbReference type="Pfam" id="PF00999">
    <property type="entry name" value="Na_H_Exchanger"/>
    <property type="match status" value="1"/>
</dbReference>
<evidence type="ECO:0000256" key="10">
    <source>
        <dbReference type="SAM" id="Phobius"/>
    </source>
</evidence>
<evidence type="ECO:0000256" key="9">
    <source>
        <dbReference type="ARBA" id="ARBA00023201"/>
    </source>
</evidence>
<feature type="transmembrane region" description="Helical" evidence="10">
    <location>
        <begin position="267"/>
        <end position="285"/>
    </location>
</feature>
<evidence type="ECO:0000259" key="11">
    <source>
        <dbReference type="Pfam" id="PF00999"/>
    </source>
</evidence>
<dbReference type="GO" id="GO:0051453">
    <property type="term" value="P:regulation of intracellular pH"/>
    <property type="evidence" value="ECO:0007669"/>
    <property type="project" value="TreeGrafter"/>
</dbReference>
<feature type="transmembrane region" description="Helical" evidence="10">
    <location>
        <begin position="423"/>
        <end position="447"/>
    </location>
</feature>
<dbReference type="GO" id="GO:0015386">
    <property type="term" value="F:potassium:proton antiporter activity"/>
    <property type="evidence" value="ECO:0007669"/>
    <property type="project" value="TreeGrafter"/>
</dbReference>
<keyword evidence="2" id="KW-0813">Transport</keyword>
<accession>A0A1I1DY12</accession>
<keyword evidence="3" id="KW-1003">Cell membrane</keyword>
<keyword evidence="4 10" id="KW-0812">Transmembrane</keyword>
<keyword evidence="7" id="KW-0406">Ion transport</keyword>
<feature type="transmembrane region" description="Helical" evidence="10">
    <location>
        <begin position="178"/>
        <end position="197"/>
    </location>
</feature>
<evidence type="ECO:0000256" key="4">
    <source>
        <dbReference type="ARBA" id="ARBA00022692"/>
    </source>
</evidence>
<protein>
    <submittedName>
        <fullName evidence="12">Monovalent cation:H+ antiporter, CPA1 family</fullName>
    </submittedName>
</protein>
<dbReference type="Proteomes" id="UP000198832">
    <property type="component" value="Unassembled WGS sequence"/>
</dbReference>
<dbReference type="InterPro" id="IPR002229">
    <property type="entry name" value="RhesusRHD"/>
</dbReference>
<evidence type="ECO:0000256" key="2">
    <source>
        <dbReference type="ARBA" id="ARBA00022448"/>
    </source>
</evidence>
<organism evidence="12 13">
    <name type="scientific">Nocardioides terrae</name>
    <dbReference type="NCBI Taxonomy" id="574651"/>
    <lineage>
        <taxon>Bacteria</taxon>
        <taxon>Bacillati</taxon>
        <taxon>Actinomycetota</taxon>
        <taxon>Actinomycetes</taxon>
        <taxon>Propionibacteriales</taxon>
        <taxon>Nocardioidaceae</taxon>
        <taxon>Nocardioides</taxon>
    </lineage>
</organism>
<dbReference type="OrthoDB" id="57886at2"/>